<evidence type="ECO:0000259" key="2">
    <source>
        <dbReference type="Pfam" id="PF01052"/>
    </source>
</evidence>
<sequence length="351" mass="38216">MGDPVLFQPAVKLSHRVVSWINEVAAPRTVLQSRLTDKPVSIRVNRLVWQAEPYAMSMLDCVFCAGGETAVVSLPRLLVEALISTVQYGLALPSDPTRSLLLELALEPWLARLEIMLARNLQLIRIEGATATGPYLELDVTFGPLAAEARLFLFAPLDGLVPSAFRVLGELIDQLPRDLGKISSELPVVIAREIGLLRAPVSLLRQAQPGDALLPDIIPFAHGQLILAADKLWAPAQVAGDRLILQGPFRLQSHPLRYANMTIRPQAEQAIPPSEADIDSVEITLVFECGRWPVPLGTLRSINEGHVFELGRQLDGPVDIVANGQLIGRGDIVRVGEALGIRLRSRLAVNG</sequence>
<organism evidence="3 4">
    <name type="scientific">Bradyrhizobium yuanmingense</name>
    <dbReference type="NCBI Taxonomy" id="108015"/>
    <lineage>
        <taxon>Bacteria</taxon>
        <taxon>Pseudomonadati</taxon>
        <taxon>Pseudomonadota</taxon>
        <taxon>Alphaproteobacteria</taxon>
        <taxon>Hyphomicrobiales</taxon>
        <taxon>Nitrobacteraceae</taxon>
        <taxon>Bradyrhizobium</taxon>
    </lineage>
</organism>
<dbReference type="Pfam" id="PF01052">
    <property type="entry name" value="FliMN_C"/>
    <property type="match status" value="1"/>
</dbReference>
<dbReference type="SUPFAM" id="SSF101801">
    <property type="entry name" value="Surface presentation of antigens (SPOA)"/>
    <property type="match status" value="1"/>
</dbReference>
<protein>
    <submittedName>
        <fullName evidence="3">Translocation protein</fullName>
    </submittedName>
</protein>
<dbReference type="PANTHER" id="PTHR30034">
    <property type="entry name" value="FLAGELLAR MOTOR SWITCH PROTEIN FLIM"/>
    <property type="match status" value="1"/>
</dbReference>
<feature type="domain" description="Flagellar motor switch protein FliN-like C-terminal" evidence="2">
    <location>
        <begin position="277"/>
        <end position="345"/>
    </location>
</feature>
<gene>
    <name evidence="3" type="ORF">AOQ72_20960</name>
</gene>
<dbReference type="InterPro" id="IPR001172">
    <property type="entry name" value="FliN_T3SS_HrcQb"/>
</dbReference>
<dbReference type="GO" id="GO:0009425">
    <property type="term" value="C:bacterial-type flagellum basal body"/>
    <property type="evidence" value="ECO:0007669"/>
    <property type="project" value="InterPro"/>
</dbReference>
<dbReference type="GO" id="GO:0003774">
    <property type="term" value="F:cytoskeletal motor activity"/>
    <property type="evidence" value="ECO:0007669"/>
    <property type="project" value="InterPro"/>
</dbReference>
<name>A0A0R3C7Y0_9BRAD</name>
<dbReference type="GO" id="GO:0030254">
    <property type="term" value="P:protein secretion by the type III secretion system"/>
    <property type="evidence" value="ECO:0007669"/>
    <property type="project" value="InterPro"/>
</dbReference>
<reference evidence="3 4" key="1">
    <citation type="submission" date="2015-09" db="EMBL/GenBank/DDBJ databases">
        <title>Draft Genome Sequence of the Strain BR 3267 (Bradyrhizobium yuanmingense) recommended as inoculant for cowpea in Brazil.</title>
        <authorList>
            <person name="Simoes-Araujo J.L."/>
            <person name="Zilli J.E."/>
        </authorList>
    </citation>
    <scope>NUCLEOTIDE SEQUENCE [LARGE SCALE GENOMIC DNA]</scope>
    <source>
        <strain evidence="3 4">BR3267</strain>
    </source>
</reference>
<dbReference type="AlphaFoldDB" id="A0A0R3C7Y0"/>
<dbReference type="GO" id="GO:0071978">
    <property type="term" value="P:bacterial-type flagellum-dependent swarming motility"/>
    <property type="evidence" value="ECO:0007669"/>
    <property type="project" value="TreeGrafter"/>
</dbReference>
<comment type="similarity">
    <text evidence="1">Belongs to the FliN/MopA/SpaO family.</text>
</comment>
<dbReference type="EMBL" id="LJYF01000029">
    <property type="protein sequence ID" value="KRP93770.1"/>
    <property type="molecule type" value="Genomic_DNA"/>
</dbReference>
<proteinExistence type="inferred from homology"/>
<dbReference type="InterPro" id="IPR036429">
    <property type="entry name" value="SpoA-like_sf"/>
</dbReference>
<dbReference type="NCBIfam" id="TIGR02551">
    <property type="entry name" value="SpaO_YscQ"/>
    <property type="match status" value="1"/>
</dbReference>
<dbReference type="PANTHER" id="PTHR30034:SF6">
    <property type="entry name" value="YOP PROTEINS TRANSLOCATION PROTEIN Q"/>
    <property type="match status" value="1"/>
</dbReference>
<dbReference type="InterPro" id="IPR013385">
    <property type="entry name" value="T3SS_SpaO/YscQ/SpaO"/>
</dbReference>
<comment type="caution">
    <text evidence="3">The sequence shown here is derived from an EMBL/GenBank/DDBJ whole genome shotgun (WGS) entry which is preliminary data.</text>
</comment>
<evidence type="ECO:0000313" key="4">
    <source>
        <dbReference type="Proteomes" id="UP000051380"/>
    </source>
</evidence>
<evidence type="ECO:0000256" key="1">
    <source>
        <dbReference type="ARBA" id="ARBA00009226"/>
    </source>
</evidence>
<accession>A0A0R3C7Y0</accession>
<dbReference type="GO" id="GO:0050918">
    <property type="term" value="P:positive chemotaxis"/>
    <property type="evidence" value="ECO:0007669"/>
    <property type="project" value="TreeGrafter"/>
</dbReference>
<dbReference type="OrthoDB" id="9801534at2"/>
<dbReference type="Proteomes" id="UP000051380">
    <property type="component" value="Unassembled WGS sequence"/>
</dbReference>
<dbReference type="PRINTS" id="PR00956">
    <property type="entry name" value="FLGMOTORFLIN"/>
</dbReference>
<evidence type="ECO:0000313" key="3">
    <source>
        <dbReference type="EMBL" id="KRP93770.1"/>
    </source>
</evidence>
<dbReference type="InterPro" id="IPR001543">
    <property type="entry name" value="FliN-like_C"/>
</dbReference>
<dbReference type="Gene3D" id="2.30.330.10">
    <property type="entry name" value="SpoA-like"/>
    <property type="match status" value="1"/>
</dbReference>